<dbReference type="SUPFAM" id="SSF53756">
    <property type="entry name" value="UDP-Glycosyltransferase/glycogen phosphorylase"/>
    <property type="match status" value="1"/>
</dbReference>
<sequence length="314" mass="34069">MMRILALVPGGTGDQLLFFPTLDTLKQQYPNAEIDVVVEPRAMAAYRVCQSVNRVLKFDFKDRNSLADFGNLLGTIRDREYDAAIVTQPNLSMNVLLWLSGIPKRISFKGQGDFLLTDIIAMDPQEYTAVQNHNLLMAVNIQKHCPPIKVNLPKNDLDWSTNEQKRLGIQQSGFILLNCGAYANYPAASWATIAKDLQAKQPNLPIVAIDSVNNAALLKQLTTLVPNLLITSPTDIGKLTAFIASANLFICAEGDAMQLGVAVGTALVAILGANTPAGKSLPIAEKRIKYVQASAGQSLKAVDPLIVLETIWAG</sequence>
<dbReference type="Gene3D" id="3.40.50.2000">
    <property type="entry name" value="Glycogen Phosphorylase B"/>
    <property type="match status" value="2"/>
</dbReference>
<keyword evidence="4" id="KW-1185">Reference proteome</keyword>
<accession>A0A9X4RJV4</accession>
<evidence type="ECO:0000313" key="4">
    <source>
        <dbReference type="Proteomes" id="UP001152872"/>
    </source>
</evidence>
<dbReference type="Pfam" id="PF01075">
    <property type="entry name" value="Glyco_transf_9"/>
    <property type="match status" value="1"/>
</dbReference>
<organism evidence="3 4">
    <name type="scientific">Pseudanabaena catenata USMAC16</name>
    <dbReference type="NCBI Taxonomy" id="1855837"/>
    <lineage>
        <taxon>Bacteria</taxon>
        <taxon>Bacillati</taxon>
        <taxon>Cyanobacteriota</taxon>
        <taxon>Cyanophyceae</taxon>
        <taxon>Pseudanabaenales</taxon>
        <taxon>Pseudanabaenaceae</taxon>
        <taxon>Pseudanabaena</taxon>
    </lineage>
</organism>
<keyword evidence="2" id="KW-0808">Transferase</keyword>
<reference evidence="3" key="1">
    <citation type="submission" date="2019-05" db="EMBL/GenBank/DDBJ databases">
        <title>Whole genome sequencing of Pseudanabaena catenata USMAC16.</title>
        <authorList>
            <person name="Khan Z."/>
            <person name="Omar W.M."/>
            <person name="Convey P."/>
            <person name="Merican F."/>
            <person name="Najimudin N."/>
        </authorList>
    </citation>
    <scope>NUCLEOTIDE SEQUENCE</scope>
    <source>
        <strain evidence="3">USMAC16</strain>
    </source>
</reference>
<gene>
    <name evidence="3" type="ORF">FEV09_01520</name>
</gene>
<dbReference type="GO" id="GO:0008713">
    <property type="term" value="F:ADP-heptose-lipopolysaccharide heptosyltransferase activity"/>
    <property type="evidence" value="ECO:0007669"/>
    <property type="project" value="TreeGrafter"/>
</dbReference>
<protein>
    <submittedName>
        <fullName evidence="3">Glycosyltransferase family 9 protein</fullName>
    </submittedName>
</protein>
<dbReference type="Proteomes" id="UP001152872">
    <property type="component" value="Unassembled WGS sequence"/>
</dbReference>
<dbReference type="EMBL" id="VBTY01000007">
    <property type="protein sequence ID" value="MDG3493229.1"/>
    <property type="molecule type" value="Genomic_DNA"/>
</dbReference>
<dbReference type="RefSeq" id="WP_009625263.1">
    <property type="nucleotide sequence ID" value="NZ_VBTY01000007.1"/>
</dbReference>
<dbReference type="GO" id="GO:0009244">
    <property type="term" value="P:lipopolysaccharide core region biosynthetic process"/>
    <property type="evidence" value="ECO:0007669"/>
    <property type="project" value="TreeGrafter"/>
</dbReference>
<proteinExistence type="predicted"/>
<evidence type="ECO:0000313" key="3">
    <source>
        <dbReference type="EMBL" id="MDG3493229.1"/>
    </source>
</evidence>
<dbReference type="GO" id="GO:0005829">
    <property type="term" value="C:cytosol"/>
    <property type="evidence" value="ECO:0007669"/>
    <property type="project" value="TreeGrafter"/>
</dbReference>
<dbReference type="PANTHER" id="PTHR30160">
    <property type="entry name" value="TETRAACYLDISACCHARIDE 4'-KINASE-RELATED"/>
    <property type="match status" value="1"/>
</dbReference>
<dbReference type="CDD" id="cd03789">
    <property type="entry name" value="GT9_LPS_heptosyltransferase"/>
    <property type="match status" value="1"/>
</dbReference>
<dbReference type="PANTHER" id="PTHR30160:SF7">
    <property type="entry name" value="ADP-HEPTOSE--LPS HEPTOSYLTRANSFERASE 2"/>
    <property type="match status" value="1"/>
</dbReference>
<evidence type="ECO:0000256" key="2">
    <source>
        <dbReference type="ARBA" id="ARBA00022679"/>
    </source>
</evidence>
<dbReference type="InterPro" id="IPR051199">
    <property type="entry name" value="LPS_LOS_Heptosyltrfase"/>
</dbReference>
<name>A0A9X4RJV4_9CYAN</name>
<evidence type="ECO:0000256" key="1">
    <source>
        <dbReference type="ARBA" id="ARBA00022676"/>
    </source>
</evidence>
<keyword evidence="1" id="KW-0328">Glycosyltransferase</keyword>
<dbReference type="InterPro" id="IPR002201">
    <property type="entry name" value="Glyco_trans_9"/>
</dbReference>
<dbReference type="AlphaFoldDB" id="A0A9X4RJV4"/>
<comment type="caution">
    <text evidence="3">The sequence shown here is derived from an EMBL/GenBank/DDBJ whole genome shotgun (WGS) entry which is preliminary data.</text>
</comment>